<keyword evidence="3" id="KW-1185">Reference proteome</keyword>
<dbReference type="OrthoDB" id="9785698at2"/>
<dbReference type="Pfam" id="PF00903">
    <property type="entry name" value="Glyoxalase"/>
    <property type="match status" value="2"/>
</dbReference>
<dbReference type="Gene3D" id="3.10.180.10">
    <property type="entry name" value="2,3-Dihydroxybiphenyl 1,2-Dioxygenase, domain 1"/>
    <property type="match status" value="2"/>
</dbReference>
<dbReference type="SUPFAM" id="SSF54593">
    <property type="entry name" value="Glyoxalase/Bleomycin resistance protein/Dihydroxybiphenyl dioxygenase"/>
    <property type="match status" value="2"/>
</dbReference>
<dbReference type="PROSITE" id="PS51819">
    <property type="entry name" value="VOC"/>
    <property type="match status" value="2"/>
</dbReference>
<protein>
    <submittedName>
        <fullName evidence="2">Glyoxalase</fullName>
    </submittedName>
</protein>
<accession>A0A143BK17</accession>
<dbReference type="EMBL" id="CP011454">
    <property type="protein sequence ID" value="AMW05406.1"/>
    <property type="molecule type" value="Genomic_DNA"/>
</dbReference>
<evidence type="ECO:0000259" key="1">
    <source>
        <dbReference type="PROSITE" id="PS51819"/>
    </source>
</evidence>
<evidence type="ECO:0000313" key="2">
    <source>
        <dbReference type="EMBL" id="AMW05406.1"/>
    </source>
</evidence>
<dbReference type="RefSeq" id="WP_026849488.1">
    <property type="nucleotide sequence ID" value="NZ_CP011454.1"/>
</dbReference>
<dbReference type="InterPro" id="IPR029068">
    <property type="entry name" value="Glyas_Bleomycin-R_OHBP_Dase"/>
</dbReference>
<dbReference type="AlphaFoldDB" id="A0A143BK17"/>
<reference evidence="2 3" key="2">
    <citation type="journal article" date="2016" name="Environ. Microbiol. Rep.">
        <title>Metagenomic evidence for the presence of phototrophic Gemmatimonadetes bacteria in diverse environments.</title>
        <authorList>
            <person name="Zeng Y."/>
            <person name="Baumbach J."/>
            <person name="Barbosa E.G."/>
            <person name="Azevedo V."/>
            <person name="Zhang C."/>
            <person name="Koblizek M."/>
        </authorList>
    </citation>
    <scope>NUCLEOTIDE SEQUENCE [LARGE SCALE GENOMIC DNA]</scope>
    <source>
        <strain evidence="2 3">AP64</strain>
    </source>
</reference>
<organism evidence="2 3">
    <name type="scientific">Gemmatimonas phototrophica</name>
    <dbReference type="NCBI Taxonomy" id="1379270"/>
    <lineage>
        <taxon>Bacteria</taxon>
        <taxon>Pseudomonadati</taxon>
        <taxon>Gemmatimonadota</taxon>
        <taxon>Gemmatimonadia</taxon>
        <taxon>Gemmatimonadales</taxon>
        <taxon>Gemmatimonadaceae</taxon>
        <taxon>Gemmatimonas</taxon>
    </lineage>
</organism>
<dbReference type="STRING" id="1379270.GEMMAAP_12515"/>
<sequence>MHPTSSAILGLHHVTLVASNAQRTVDFYARVLGLRLVKTTVNFDDPGSYHLYFANETGSAGTVVTFFEWPRAPRGRTGIGGTHHFALRVADRDALLRWKRRLADLGLRVIGPYDRNYFTSLYVRDPDGQIVEIATDGPGLWWDEQVGVTASHTPPAEKVRGGRDEAAIESITWPEPVTTIDAAMQLTRGMHHITAMTANIERTHEFLGHTLGMARVKMTENFDDPGTRHWYWGTADARPGSLITYLERPATDRRAHMGTGQGHHYALAVADEDTQLLFRERLLDAGHHVSPVMDRVYFKSIYTKDPDGHIVELATMGPGFLTDEPVTTTGSALRLPPWLEGHREQIAAHLTDIDRAPWPYDGTDGDTGMRGHPGRRLMITPQVETTE</sequence>
<feature type="domain" description="VOC" evidence="1">
    <location>
        <begin position="10"/>
        <end position="136"/>
    </location>
</feature>
<dbReference type="eggNOG" id="COG0346">
    <property type="taxonomic scope" value="Bacteria"/>
</dbReference>
<dbReference type="PANTHER" id="PTHR36110:SF4">
    <property type="entry name" value="RING-CLEAVING DIOXYGENASE MHQA-RELATED"/>
    <property type="match status" value="1"/>
</dbReference>
<gene>
    <name evidence="2" type="ORF">GEMMAAP_12515</name>
</gene>
<dbReference type="InterPro" id="IPR052537">
    <property type="entry name" value="Extradiol_RC_dioxygenase"/>
</dbReference>
<dbReference type="InterPro" id="IPR004360">
    <property type="entry name" value="Glyas_Fos-R_dOase_dom"/>
</dbReference>
<name>A0A143BK17_9BACT</name>
<feature type="domain" description="VOC" evidence="1">
    <location>
        <begin position="189"/>
        <end position="316"/>
    </location>
</feature>
<dbReference type="InterPro" id="IPR037523">
    <property type="entry name" value="VOC_core"/>
</dbReference>
<dbReference type="KEGG" id="gph:GEMMAAP_12515"/>
<reference evidence="2 3" key="1">
    <citation type="journal article" date="2014" name="Proc. Natl. Acad. Sci. U.S.A.">
        <title>Functional type 2 photosynthetic reaction centers found in the rare bacterial phylum Gemmatimonadetes.</title>
        <authorList>
            <person name="Zeng Y."/>
            <person name="Feng F."/>
            <person name="Medova H."/>
            <person name="Dean J."/>
            <person name="Koblizek M."/>
        </authorList>
    </citation>
    <scope>NUCLEOTIDE SEQUENCE [LARGE SCALE GENOMIC DNA]</scope>
    <source>
        <strain evidence="2 3">AP64</strain>
    </source>
</reference>
<proteinExistence type="predicted"/>
<evidence type="ECO:0000313" key="3">
    <source>
        <dbReference type="Proteomes" id="UP000076404"/>
    </source>
</evidence>
<dbReference type="Proteomes" id="UP000076404">
    <property type="component" value="Chromosome"/>
</dbReference>
<dbReference type="PANTHER" id="PTHR36110">
    <property type="entry name" value="RING-CLEAVING DIOXYGENASE MHQE-RELATED"/>
    <property type="match status" value="1"/>
</dbReference>